<feature type="transmembrane region" description="Helical" evidence="6">
    <location>
        <begin position="20"/>
        <end position="42"/>
    </location>
</feature>
<feature type="transmembrane region" description="Helical" evidence="6">
    <location>
        <begin position="49"/>
        <end position="70"/>
    </location>
</feature>
<dbReference type="GO" id="GO:0005886">
    <property type="term" value="C:plasma membrane"/>
    <property type="evidence" value="ECO:0007669"/>
    <property type="project" value="UniProtKB-SubCell"/>
</dbReference>
<feature type="transmembrane region" description="Helical" evidence="6">
    <location>
        <begin position="107"/>
        <end position="126"/>
    </location>
</feature>
<dbReference type="Pfam" id="PF09335">
    <property type="entry name" value="VTT_dom"/>
    <property type="match status" value="1"/>
</dbReference>
<accession>A0A2H0R4G4</accession>
<reference evidence="8 9" key="1">
    <citation type="submission" date="2017-09" db="EMBL/GenBank/DDBJ databases">
        <title>Depth-based differentiation of microbial function through sediment-hosted aquifers and enrichment of novel symbionts in the deep terrestrial subsurface.</title>
        <authorList>
            <person name="Probst A.J."/>
            <person name="Ladd B."/>
            <person name="Jarett J.K."/>
            <person name="Geller-Mcgrath D.E."/>
            <person name="Sieber C.M."/>
            <person name="Emerson J.B."/>
            <person name="Anantharaman K."/>
            <person name="Thomas B.C."/>
            <person name="Malmstrom R."/>
            <person name="Stieglmeier M."/>
            <person name="Klingl A."/>
            <person name="Woyke T."/>
            <person name="Ryan C.M."/>
            <person name="Banfield J.F."/>
        </authorList>
    </citation>
    <scope>NUCLEOTIDE SEQUENCE [LARGE SCALE GENOMIC DNA]</scope>
    <source>
        <strain evidence="8">CG10_big_fil_rev_8_21_14_0_10_46_23</strain>
    </source>
</reference>
<keyword evidence="4 6" id="KW-1133">Transmembrane helix</keyword>
<dbReference type="InterPro" id="IPR051311">
    <property type="entry name" value="DedA_domain"/>
</dbReference>
<protein>
    <recommendedName>
        <fullName evidence="7">VTT domain-containing protein</fullName>
    </recommendedName>
</protein>
<keyword evidence="2" id="KW-1003">Cell membrane</keyword>
<dbReference type="Proteomes" id="UP000230232">
    <property type="component" value="Unassembled WGS sequence"/>
</dbReference>
<gene>
    <name evidence="8" type="ORF">COV31_00915</name>
</gene>
<sequence>MDSIIEFVRDHFPFLINQIYPVLFFGSLFEGMNTHILGGFLASFGKVRLSFILPIFILGHTLNGFMWYSVGRLGGAKALDRWGYKHKVSRDMISKISNFFERHSGKAIVLSKFTFSLEIATLVFAGSIRYNLNKFVRYNFIGSVGWVAITVFIGYFFGQSYQWFFTVVKSAGLFILFFGLSVALIYILGYKFKGFYERYVDRDQRVHLWSQKIQHQIERLFGNGDK</sequence>
<dbReference type="InterPro" id="IPR032816">
    <property type="entry name" value="VTT_dom"/>
</dbReference>
<evidence type="ECO:0000259" key="7">
    <source>
        <dbReference type="Pfam" id="PF09335"/>
    </source>
</evidence>
<dbReference type="PANTHER" id="PTHR42709">
    <property type="entry name" value="ALKALINE PHOSPHATASE LIKE PROTEIN"/>
    <property type="match status" value="1"/>
</dbReference>
<dbReference type="PANTHER" id="PTHR42709:SF6">
    <property type="entry name" value="UNDECAPRENYL PHOSPHATE TRANSPORTER A"/>
    <property type="match status" value="1"/>
</dbReference>
<keyword evidence="5 6" id="KW-0472">Membrane</keyword>
<comment type="subcellular location">
    <subcellularLocation>
        <location evidence="1">Cell membrane</location>
        <topology evidence="1">Multi-pass membrane protein</topology>
    </subcellularLocation>
</comment>
<evidence type="ECO:0000256" key="6">
    <source>
        <dbReference type="SAM" id="Phobius"/>
    </source>
</evidence>
<organism evidence="8 9">
    <name type="scientific">Candidatus Yanofskybacteria bacterium CG10_big_fil_rev_8_21_14_0_10_46_23</name>
    <dbReference type="NCBI Taxonomy" id="1975098"/>
    <lineage>
        <taxon>Bacteria</taxon>
        <taxon>Candidatus Yanofskyibacteriota</taxon>
    </lineage>
</organism>
<evidence type="ECO:0000256" key="3">
    <source>
        <dbReference type="ARBA" id="ARBA00022692"/>
    </source>
</evidence>
<evidence type="ECO:0000313" key="8">
    <source>
        <dbReference type="EMBL" id="PIR41418.1"/>
    </source>
</evidence>
<proteinExistence type="predicted"/>
<feature type="transmembrane region" description="Helical" evidence="6">
    <location>
        <begin position="163"/>
        <end position="188"/>
    </location>
</feature>
<evidence type="ECO:0000256" key="2">
    <source>
        <dbReference type="ARBA" id="ARBA00022475"/>
    </source>
</evidence>
<evidence type="ECO:0000256" key="1">
    <source>
        <dbReference type="ARBA" id="ARBA00004651"/>
    </source>
</evidence>
<feature type="domain" description="VTT" evidence="7">
    <location>
        <begin position="36"/>
        <end position="155"/>
    </location>
</feature>
<evidence type="ECO:0000256" key="5">
    <source>
        <dbReference type="ARBA" id="ARBA00023136"/>
    </source>
</evidence>
<comment type="caution">
    <text evidence="8">The sequence shown here is derived from an EMBL/GenBank/DDBJ whole genome shotgun (WGS) entry which is preliminary data.</text>
</comment>
<dbReference type="EMBL" id="PCXO01000005">
    <property type="protein sequence ID" value="PIR41418.1"/>
    <property type="molecule type" value="Genomic_DNA"/>
</dbReference>
<dbReference type="AlphaFoldDB" id="A0A2H0R4G4"/>
<keyword evidence="3 6" id="KW-0812">Transmembrane</keyword>
<name>A0A2H0R4G4_9BACT</name>
<evidence type="ECO:0000313" key="9">
    <source>
        <dbReference type="Proteomes" id="UP000230232"/>
    </source>
</evidence>
<evidence type="ECO:0000256" key="4">
    <source>
        <dbReference type="ARBA" id="ARBA00022989"/>
    </source>
</evidence>
<feature type="transmembrane region" description="Helical" evidence="6">
    <location>
        <begin position="138"/>
        <end position="157"/>
    </location>
</feature>